<keyword evidence="4" id="KW-0472">Membrane</keyword>
<dbReference type="Gene3D" id="2.20.20.130">
    <property type="match status" value="1"/>
</dbReference>
<protein>
    <submittedName>
        <fullName evidence="9">SusD family</fullName>
    </submittedName>
</protein>
<evidence type="ECO:0000313" key="9">
    <source>
        <dbReference type="EMBL" id="SUX46909.1"/>
    </source>
</evidence>
<name>A0A381FK28_9FLAO</name>
<keyword evidence="3 6" id="KW-0732">Signal</keyword>
<evidence type="ECO:0000259" key="8">
    <source>
        <dbReference type="Pfam" id="PF14322"/>
    </source>
</evidence>
<evidence type="ECO:0000313" key="10">
    <source>
        <dbReference type="Proteomes" id="UP000254282"/>
    </source>
</evidence>
<gene>
    <name evidence="9" type="ORF">NCTC13532_02469</name>
</gene>
<evidence type="ECO:0000256" key="3">
    <source>
        <dbReference type="ARBA" id="ARBA00022729"/>
    </source>
</evidence>
<evidence type="ECO:0000256" key="4">
    <source>
        <dbReference type="ARBA" id="ARBA00023136"/>
    </source>
</evidence>
<evidence type="ECO:0000256" key="5">
    <source>
        <dbReference type="ARBA" id="ARBA00023237"/>
    </source>
</evidence>
<feature type="domain" description="RagB/SusD" evidence="7">
    <location>
        <begin position="334"/>
        <end position="432"/>
    </location>
</feature>
<comment type="similarity">
    <text evidence="2">Belongs to the SusD family.</text>
</comment>
<dbReference type="InterPro" id="IPR033985">
    <property type="entry name" value="SusD-like_N"/>
</dbReference>
<evidence type="ECO:0000259" key="7">
    <source>
        <dbReference type="Pfam" id="PF07980"/>
    </source>
</evidence>
<evidence type="ECO:0000256" key="1">
    <source>
        <dbReference type="ARBA" id="ARBA00004442"/>
    </source>
</evidence>
<dbReference type="Pfam" id="PF14322">
    <property type="entry name" value="SusD-like_3"/>
    <property type="match status" value="1"/>
</dbReference>
<dbReference type="EMBL" id="UFVR01000004">
    <property type="protein sequence ID" value="SUX46909.1"/>
    <property type="molecule type" value="Genomic_DNA"/>
</dbReference>
<feature type="chain" id="PRO_5017004263" evidence="6">
    <location>
        <begin position="19"/>
        <end position="470"/>
    </location>
</feature>
<dbReference type="GO" id="GO:0009279">
    <property type="term" value="C:cell outer membrane"/>
    <property type="evidence" value="ECO:0007669"/>
    <property type="project" value="UniProtKB-SubCell"/>
</dbReference>
<accession>A0A381FK28</accession>
<comment type="subcellular location">
    <subcellularLocation>
        <location evidence="1">Cell outer membrane</location>
    </subcellularLocation>
</comment>
<dbReference type="Pfam" id="PF07980">
    <property type="entry name" value="SusD_RagB"/>
    <property type="match status" value="1"/>
</dbReference>
<proteinExistence type="inferred from homology"/>
<dbReference type="RefSeq" id="WP_115620482.1">
    <property type="nucleotide sequence ID" value="NZ_UFVR01000004.1"/>
</dbReference>
<dbReference type="Gene3D" id="1.25.40.900">
    <property type="match status" value="1"/>
</dbReference>
<feature type="signal peptide" evidence="6">
    <location>
        <begin position="1"/>
        <end position="18"/>
    </location>
</feature>
<dbReference type="InterPro" id="IPR012944">
    <property type="entry name" value="SusD_RagB_dom"/>
</dbReference>
<keyword evidence="5" id="KW-0998">Cell outer membrane</keyword>
<evidence type="ECO:0000256" key="6">
    <source>
        <dbReference type="SAM" id="SignalP"/>
    </source>
</evidence>
<dbReference type="AlphaFoldDB" id="A0A381FK28"/>
<organism evidence="9 10">
    <name type="scientific">Chryseobacterium indoltheticum</name>
    <dbReference type="NCBI Taxonomy" id="254"/>
    <lineage>
        <taxon>Bacteria</taxon>
        <taxon>Pseudomonadati</taxon>
        <taxon>Bacteroidota</taxon>
        <taxon>Flavobacteriia</taxon>
        <taxon>Flavobacteriales</taxon>
        <taxon>Weeksellaceae</taxon>
        <taxon>Chryseobacterium group</taxon>
        <taxon>Chryseobacterium</taxon>
    </lineage>
</organism>
<reference evidence="9 10" key="1">
    <citation type="submission" date="2018-06" db="EMBL/GenBank/DDBJ databases">
        <authorList>
            <consortium name="Pathogen Informatics"/>
            <person name="Doyle S."/>
        </authorList>
    </citation>
    <scope>NUCLEOTIDE SEQUENCE [LARGE SCALE GENOMIC DNA]</scope>
    <source>
        <strain evidence="9 10">NCTC13532</strain>
    </source>
</reference>
<sequence>MKLNILKTVVLAIGVSTAFVSCSDDFVETKFYQDVEQAPLTSLNEVEAFQRGMYTSMRATTYYGRDYTVYGEARSDEMYSNGYAGYFNTVYNYSMTSADAYARDTWAQIYTAVGKANILINTDVNSITGSDADRKAVRYHIGQAHVLRAMFFFDLLKLYGQKYTGGNLGIVTPLKYDPKALQGRGTIAENEAQITTDFNAGLAMMQANNQGITDRGTLTINGAKAVMSRFFLYKKDYARVRTLTDEIIASAQYQVIPAASYAGSWESPKQNNSIFELEVGVAGANGTNSLGYIYNYNGYGNIVMEESLYDSYVDDVRSELVDFTDDEYYLYKYPSLEGADNLKIVRFEEVLLNGIEAELNGGSALKALNYYKNILSNRLGDTTNPITGAVITLQERLDAITSVDMNMLKTERSKELVGEGLRQWDLLRWGDAVPRPAGASTDIRLTAFPIPRAETDLAGTPIVANPGYDN</sequence>
<dbReference type="Gene3D" id="1.25.40.390">
    <property type="match status" value="1"/>
</dbReference>
<evidence type="ECO:0000256" key="2">
    <source>
        <dbReference type="ARBA" id="ARBA00006275"/>
    </source>
</evidence>
<feature type="domain" description="SusD-like N-terminal" evidence="8">
    <location>
        <begin position="43"/>
        <end position="232"/>
    </location>
</feature>
<dbReference type="InterPro" id="IPR011990">
    <property type="entry name" value="TPR-like_helical_dom_sf"/>
</dbReference>
<dbReference type="Proteomes" id="UP000254282">
    <property type="component" value="Unassembled WGS sequence"/>
</dbReference>
<dbReference type="SUPFAM" id="SSF48452">
    <property type="entry name" value="TPR-like"/>
    <property type="match status" value="1"/>
</dbReference>
<dbReference type="PROSITE" id="PS51257">
    <property type="entry name" value="PROKAR_LIPOPROTEIN"/>
    <property type="match status" value="1"/>
</dbReference>